<organism evidence="1">
    <name type="scientific">freshwater metagenome</name>
    <dbReference type="NCBI Taxonomy" id="449393"/>
    <lineage>
        <taxon>unclassified sequences</taxon>
        <taxon>metagenomes</taxon>
        <taxon>ecological metagenomes</taxon>
    </lineage>
</organism>
<dbReference type="EMBL" id="CAFBMF010000215">
    <property type="protein sequence ID" value="CAB4917035.1"/>
    <property type="molecule type" value="Genomic_DNA"/>
</dbReference>
<name>A0A6J7HKT2_9ZZZZ</name>
<sequence length="44" mass="4852">MVPFGWVGDRTKDTKTVNALTNDLLATYGGGVSYYDTQVQVEKI</sequence>
<proteinExistence type="predicted"/>
<accession>A0A6J7HKT2</accession>
<protein>
    <submittedName>
        <fullName evidence="1">Unannotated protein</fullName>
    </submittedName>
</protein>
<evidence type="ECO:0000313" key="1">
    <source>
        <dbReference type="EMBL" id="CAB4917035.1"/>
    </source>
</evidence>
<dbReference type="InterPro" id="IPR009010">
    <property type="entry name" value="Asp_de-COase-like_dom_sf"/>
</dbReference>
<dbReference type="AlphaFoldDB" id="A0A6J7HKT2"/>
<dbReference type="SUPFAM" id="SSF50692">
    <property type="entry name" value="ADC-like"/>
    <property type="match status" value="1"/>
</dbReference>
<reference evidence="1" key="1">
    <citation type="submission" date="2020-05" db="EMBL/GenBank/DDBJ databases">
        <authorList>
            <person name="Chiriac C."/>
            <person name="Salcher M."/>
            <person name="Ghai R."/>
            <person name="Kavagutti S V."/>
        </authorList>
    </citation>
    <scope>NUCLEOTIDE SEQUENCE</scope>
</reference>
<gene>
    <name evidence="1" type="ORF">UFOPK3494_01869</name>
</gene>